<evidence type="ECO:0000259" key="1">
    <source>
        <dbReference type="Pfam" id="PF23343"/>
    </source>
</evidence>
<evidence type="ECO:0000313" key="2">
    <source>
        <dbReference type="EMBL" id="SDB04585.1"/>
    </source>
</evidence>
<accession>A0A1G6A853</accession>
<reference evidence="2 3" key="1">
    <citation type="submission" date="2016-10" db="EMBL/GenBank/DDBJ databases">
        <authorList>
            <person name="de Groot N.N."/>
        </authorList>
    </citation>
    <scope>NUCLEOTIDE SEQUENCE [LARGE SCALE GENOMIC DNA]</scope>
    <source>
        <strain evidence="2 3">A-4</strain>
    </source>
</reference>
<dbReference type="EMBL" id="FMXP01000003">
    <property type="protein sequence ID" value="SDB04585.1"/>
    <property type="molecule type" value="Genomic_DNA"/>
</dbReference>
<dbReference type="Proteomes" id="UP000182508">
    <property type="component" value="Unassembled WGS sequence"/>
</dbReference>
<dbReference type="InterPro" id="IPR056906">
    <property type="entry name" value="ORF2/G2P_dom"/>
</dbReference>
<dbReference type="STRING" id="439219.SAMN02910293_00227"/>
<dbReference type="RefSeq" id="WP_074485000.1">
    <property type="nucleotide sequence ID" value="NZ_FMXP01000003.1"/>
</dbReference>
<organism evidence="2 3">
    <name type="scientific">Streptococcus henryi</name>
    <dbReference type="NCBI Taxonomy" id="439219"/>
    <lineage>
        <taxon>Bacteria</taxon>
        <taxon>Bacillati</taxon>
        <taxon>Bacillota</taxon>
        <taxon>Bacilli</taxon>
        <taxon>Lactobacillales</taxon>
        <taxon>Streptococcaceae</taxon>
        <taxon>Streptococcus</taxon>
    </lineage>
</organism>
<dbReference type="Pfam" id="PF23343">
    <property type="entry name" value="REP_ORF2-G2P"/>
    <property type="match status" value="1"/>
</dbReference>
<keyword evidence="3" id="KW-1185">Reference proteome</keyword>
<dbReference type="AlphaFoldDB" id="A0A1G6A853"/>
<proteinExistence type="predicted"/>
<feature type="domain" description="Replication-associated protein ORF2/G2P" evidence="1">
    <location>
        <begin position="89"/>
        <end position="188"/>
    </location>
</feature>
<sequence>MKEYRIHGASVVKSYRYGNNLEITTSSGVHRQVIKVLPEKKYKNLITGKIYSMNNVAKTREDNQKALRRTMSRLRRLIAHNFQGGFSELWVTLTYSEITLNPDIVYMDFKLFIKRLRKLYPKLEYINVIEPQASGSWHCHVLLKTRDNSHLYIPNKVLADAWKKGFTKTKRLKRNDKVGNYLVAYLSNLEVDSKQNGKNKKVIKGARLYLYPKGVRIYRCSRGIQRPIEQTGFKADIMKNNGLPVTTEASYTKTTSHIIDYNTEITYVTEYFNGIGETDENSES</sequence>
<name>A0A1G6A853_9STRE</name>
<evidence type="ECO:0000313" key="3">
    <source>
        <dbReference type="Proteomes" id="UP000182508"/>
    </source>
</evidence>
<protein>
    <recommendedName>
        <fullName evidence="1">Replication-associated protein ORF2/G2P domain-containing protein</fullName>
    </recommendedName>
</protein>
<gene>
    <name evidence="2" type="ORF">SAMN02910293_00227</name>
</gene>